<reference evidence="1" key="2">
    <citation type="journal article" date="2021" name="Microbiome">
        <title>Successional dynamics and alternative stable states in a saline activated sludge microbial community over 9 years.</title>
        <authorList>
            <person name="Wang Y."/>
            <person name="Ye J."/>
            <person name="Ju F."/>
            <person name="Liu L."/>
            <person name="Boyd J.A."/>
            <person name="Deng Y."/>
            <person name="Parks D.H."/>
            <person name="Jiang X."/>
            <person name="Yin X."/>
            <person name="Woodcroft B.J."/>
            <person name="Tyson G.W."/>
            <person name="Hugenholtz P."/>
            <person name="Polz M.F."/>
            <person name="Zhang T."/>
        </authorList>
    </citation>
    <scope>NUCLEOTIDE SEQUENCE</scope>
    <source>
        <strain evidence="1">HKST-UBA11</strain>
    </source>
</reference>
<evidence type="ECO:0000313" key="2">
    <source>
        <dbReference type="Proteomes" id="UP000754563"/>
    </source>
</evidence>
<accession>A0A955L8N9</accession>
<gene>
    <name evidence="1" type="ORF">KC717_03855</name>
</gene>
<reference evidence="1" key="1">
    <citation type="submission" date="2020-04" db="EMBL/GenBank/DDBJ databases">
        <authorList>
            <person name="Zhang T."/>
        </authorList>
    </citation>
    <scope>NUCLEOTIDE SEQUENCE</scope>
    <source>
        <strain evidence="1">HKST-UBA11</strain>
    </source>
</reference>
<sequence length="132" mass="15235">MRFGNKLPANITEVPVFHVEKSERVELSDSARATFARIGARARTAFAELQIERAKELNFPYEQYGEDYYGLMLAIDHYEYRLDCAMKLGINWDTSTYDLVALEEAIEEAENSAAYEKQELRFFFTTTRGVEA</sequence>
<proteinExistence type="predicted"/>
<dbReference type="AlphaFoldDB" id="A0A955L8N9"/>
<evidence type="ECO:0000313" key="1">
    <source>
        <dbReference type="EMBL" id="MCA9385756.1"/>
    </source>
</evidence>
<protein>
    <submittedName>
        <fullName evidence="1">Uncharacterized protein</fullName>
    </submittedName>
</protein>
<dbReference type="Proteomes" id="UP000754563">
    <property type="component" value="Unassembled WGS sequence"/>
</dbReference>
<comment type="caution">
    <text evidence="1">The sequence shown here is derived from an EMBL/GenBank/DDBJ whole genome shotgun (WGS) entry which is preliminary data.</text>
</comment>
<dbReference type="EMBL" id="JAGQLH010000042">
    <property type="protein sequence ID" value="MCA9385756.1"/>
    <property type="molecule type" value="Genomic_DNA"/>
</dbReference>
<organism evidence="1 2">
    <name type="scientific">Candidatus Dojkabacteria bacterium</name>
    <dbReference type="NCBI Taxonomy" id="2099670"/>
    <lineage>
        <taxon>Bacteria</taxon>
        <taxon>Candidatus Dojkabacteria</taxon>
    </lineage>
</organism>
<name>A0A955L8N9_9BACT</name>